<keyword evidence="2" id="KW-1185">Reference proteome</keyword>
<dbReference type="InterPro" id="IPR011009">
    <property type="entry name" value="Kinase-like_dom_sf"/>
</dbReference>
<evidence type="ECO:0000313" key="2">
    <source>
        <dbReference type="Proteomes" id="UP000657918"/>
    </source>
</evidence>
<dbReference type="AlphaFoldDB" id="A0A835JGP6"/>
<comment type="caution">
    <text evidence="1">The sequence shown here is derived from an EMBL/GenBank/DDBJ whole genome shotgun (WGS) entry which is preliminary data.</text>
</comment>
<dbReference type="OrthoDB" id="1938319at2759"/>
<accession>A0A835JGP6</accession>
<name>A0A835JGP6_9ROSI</name>
<evidence type="ECO:0000313" key="1">
    <source>
        <dbReference type="EMBL" id="KAF9666865.1"/>
    </source>
</evidence>
<protein>
    <submittedName>
        <fullName evidence="1">Uncharacterized protein</fullName>
    </submittedName>
</protein>
<dbReference type="SUPFAM" id="SSF56112">
    <property type="entry name" value="Protein kinase-like (PK-like)"/>
    <property type="match status" value="1"/>
</dbReference>
<sequence length="137" mass="15050">MASSEVVALIPEGSNKKEKNGHNTKHGATIIAYSRPWSMLVPPEEAYQSHGCHGLLSIPEINFVVIPSALAPRESLDLPHFDFAAITNATNNFSFNNLLGKSGFGSVYKVTTQFDDTMLNFFGGHTTSNTYEYTHKN</sequence>
<proteinExistence type="predicted"/>
<dbReference type="Gene3D" id="3.30.200.20">
    <property type="entry name" value="Phosphorylase Kinase, domain 1"/>
    <property type="match status" value="1"/>
</dbReference>
<dbReference type="Proteomes" id="UP000657918">
    <property type="component" value="Chromosome 16"/>
</dbReference>
<organism evidence="1 2">
    <name type="scientific">Salix dunnii</name>
    <dbReference type="NCBI Taxonomy" id="1413687"/>
    <lineage>
        <taxon>Eukaryota</taxon>
        <taxon>Viridiplantae</taxon>
        <taxon>Streptophyta</taxon>
        <taxon>Embryophyta</taxon>
        <taxon>Tracheophyta</taxon>
        <taxon>Spermatophyta</taxon>
        <taxon>Magnoliopsida</taxon>
        <taxon>eudicotyledons</taxon>
        <taxon>Gunneridae</taxon>
        <taxon>Pentapetalae</taxon>
        <taxon>rosids</taxon>
        <taxon>fabids</taxon>
        <taxon>Malpighiales</taxon>
        <taxon>Salicaceae</taxon>
        <taxon>Saliceae</taxon>
        <taxon>Salix</taxon>
    </lineage>
</organism>
<dbReference type="EMBL" id="JADGMS010000016">
    <property type="protein sequence ID" value="KAF9666865.1"/>
    <property type="molecule type" value="Genomic_DNA"/>
</dbReference>
<reference evidence="1 2" key="1">
    <citation type="submission" date="2020-10" db="EMBL/GenBank/DDBJ databases">
        <title>Plant Genome Project.</title>
        <authorList>
            <person name="Zhang R.-G."/>
        </authorList>
    </citation>
    <scope>NUCLEOTIDE SEQUENCE [LARGE SCALE GENOMIC DNA]</scope>
    <source>
        <strain evidence="1">FAFU-HL-1</strain>
        <tissue evidence="1">Leaf</tissue>
    </source>
</reference>
<gene>
    <name evidence="1" type="ORF">SADUNF_Sadunf16G0273200</name>
</gene>